<proteinExistence type="predicted"/>
<evidence type="ECO:0000313" key="2">
    <source>
        <dbReference type="Proteomes" id="UP001433071"/>
    </source>
</evidence>
<accession>A0ABV1YYK2</accession>
<keyword evidence="2" id="KW-1185">Reference proteome</keyword>
<dbReference type="SUPFAM" id="SSF47413">
    <property type="entry name" value="lambda repressor-like DNA-binding domains"/>
    <property type="match status" value="1"/>
</dbReference>
<dbReference type="Proteomes" id="UP001433071">
    <property type="component" value="Unassembled WGS sequence"/>
</dbReference>
<organism evidence="1 2">
    <name type="scientific">Mesorhizobium caraganae</name>
    <dbReference type="NCBI Taxonomy" id="483206"/>
    <lineage>
        <taxon>Bacteria</taxon>
        <taxon>Pseudomonadati</taxon>
        <taxon>Pseudomonadota</taxon>
        <taxon>Alphaproteobacteria</taxon>
        <taxon>Hyphomicrobiales</taxon>
        <taxon>Phyllobacteriaceae</taxon>
        <taxon>Mesorhizobium</taxon>
    </lineage>
</organism>
<sequence length="123" mass="13477">MSNSRFDAEGFYSALDSVRQARRLTWKQIAAQAGVAASTLTRMGQGKRPDIDGLAALASWSNLDVSSFYRPREMSARNVEPLAEITALLRGDKNLSGEGAIALENMLKSAYEHLRRDADGDET</sequence>
<dbReference type="RefSeq" id="WP_352557841.1">
    <property type="nucleotide sequence ID" value="NZ_JAMYQB010000008.1"/>
</dbReference>
<reference evidence="1 2" key="1">
    <citation type="journal article" date="2024" name="Proc. Natl. Acad. Sci. U.S.A.">
        <title>The evolutionary genomics of adaptation to stress in wild rhizobium bacteria.</title>
        <authorList>
            <person name="Kehlet-Delgado H."/>
            <person name="Montoya A.P."/>
            <person name="Jensen K.T."/>
            <person name="Wendlandt C.E."/>
            <person name="Dexheimer C."/>
            <person name="Roberts M."/>
            <person name="Torres Martinez L."/>
            <person name="Friesen M.L."/>
            <person name="Griffitts J.S."/>
            <person name="Porter S.S."/>
        </authorList>
    </citation>
    <scope>NUCLEOTIDE SEQUENCE [LARGE SCALE GENOMIC DNA]</scope>
    <source>
        <strain evidence="1 2">M0641</strain>
    </source>
</reference>
<gene>
    <name evidence="1" type="ORF">NKI36_12355</name>
</gene>
<name>A0ABV1YYK2_9HYPH</name>
<dbReference type="InterPro" id="IPR010982">
    <property type="entry name" value="Lambda_DNA-bd_dom_sf"/>
</dbReference>
<dbReference type="EMBL" id="JAMYQB010000008">
    <property type="protein sequence ID" value="MER9404843.1"/>
    <property type="molecule type" value="Genomic_DNA"/>
</dbReference>
<dbReference type="Gene3D" id="1.10.260.40">
    <property type="entry name" value="lambda repressor-like DNA-binding domains"/>
    <property type="match status" value="1"/>
</dbReference>
<evidence type="ECO:0000313" key="1">
    <source>
        <dbReference type="EMBL" id="MER9404843.1"/>
    </source>
</evidence>
<comment type="caution">
    <text evidence="1">The sequence shown here is derived from an EMBL/GenBank/DDBJ whole genome shotgun (WGS) entry which is preliminary data.</text>
</comment>
<protein>
    <submittedName>
        <fullName evidence="1">Helix-turn-helix domain-containing protein</fullName>
    </submittedName>
</protein>